<dbReference type="GO" id="GO:0003887">
    <property type="term" value="F:DNA-directed DNA polymerase activity"/>
    <property type="evidence" value="ECO:0007669"/>
    <property type="project" value="UniProtKB-EC"/>
</dbReference>
<keyword evidence="10" id="KW-0239">DNA-directed DNA polymerase</keyword>
<dbReference type="Pfam" id="PF12169">
    <property type="entry name" value="DNA_pol3_gamma3"/>
    <property type="match status" value="1"/>
</dbReference>
<feature type="compositionally biased region" description="Low complexity" evidence="12">
    <location>
        <begin position="746"/>
        <end position="755"/>
    </location>
</feature>
<reference evidence="14" key="1">
    <citation type="submission" date="2022-05" db="EMBL/GenBank/DDBJ databases">
        <title>Complete genome sequence of toluene-degrading Gulosibacter sediminis strain ACHW.36C.</title>
        <authorList>
            <person name="Wai A.C."/>
            <person name="Lai G.K."/>
            <person name="Griffin S.D."/>
            <person name="Leung F.C."/>
        </authorList>
    </citation>
    <scope>NUCLEOTIDE SEQUENCE [LARGE SCALE GENOMIC DNA]</scope>
    <source>
        <strain evidence="14">ACHW.36C</strain>
    </source>
</reference>
<proteinExistence type="inferred from homology"/>
<evidence type="ECO:0000259" key="13">
    <source>
        <dbReference type="SMART" id="SM00382"/>
    </source>
</evidence>
<evidence type="ECO:0000256" key="6">
    <source>
        <dbReference type="ARBA" id="ARBA00022723"/>
    </source>
</evidence>
<comment type="catalytic activity">
    <reaction evidence="11">
        <text>DNA(n) + a 2'-deoxyribonucleoside 5'-triphosphate = DNA(n+1) + diphosphate</text>
        <dbReference type="Rhea" id="RHEA:22508"/>
        <dbReference type="Rhea" id="RHEA-COMP:17339"/>
        <dbReference type="Rhea" id="RHEA-COMP:17340"/>
        <dbReference type="ChEBI" id="CHEBI:33019"/>
        <dbReference type="ChEBI" id="CHEBI:61560"/>
        <dbReference type="ChEBI" id="CHEBI:173112"/>
        <dbReference type="EC" id="2.7.7.7"/>
    </reaction>
</comment>
<feature type="compositionally biased region" description="Low complexity" evidence="12">
    <location>
        <begin position="465"/>
        <end position="479"/>
    </location>
</feature>
<dbReference type="NCBIfam" id="NF005846">
    <property type="entry name" value="PRK07764.1-6"/>
    <property type="match status" value="1"/>
</dbReference>
<feature type="compositionally biased region" description="Polar residues" evidence="12">
    <location>
        <begin position="924"/>
        <end position="942"/>
    </location>
</feature>
<evidence type="ECO:0000256" key="2">
    <source>
        <dbReference type="ARBA" id="ARBA00012417"/>
    </source>
</evidence>
<dbReference type="InterPro" id="IPR003593">
    <property type="entry name" value="AAA+_ATPase"/>
</dbReference>
<feature type="compositionally biased region" description="Basic and acidic residues" evidence="12">
    <location>
        <begin position="420"/>
        <end position="444"/>
    </location>
</feature>
<dbReference type="EC" id="2.7.7.7" evidence="2"/>
<dbReference type="EMBL" id="CP097160">
    <property type="protein sequence ID" value="UQN14516.1"/>
    <property type="molecule type" value="Genomic_DNA"/>
</dbReference>
<dbReference type="NCBIfam" id="TIGR02397">
    <property type="entry name" value="dnaX_nterm"/>
    <property type="match status" value="1"/>
</dbReference>
<evidence type="ECO:0000256" key="11">
    <source>
        <dbReference type="ARBA" id="ARBA00049244"/>
    </source>
</evidence>
<dbReference type="SUPFAM" id="SSF48019">
    <property type="entry name" value="post-AAA+ oligomerization domain-like"/>
    <property type="match status" value="1"/>
</dbReference>
<dbReference type="CDD" id="cd00009">
    <property type="entry name" value="AAA"/>
    <property type="match status" value="1"/>
</dbReference>
<gene>
    <name evidence="14" type="ORF">M3M28_10730</name>
</gene>
<accession>A0ABY4MYR0</accession>
<feature type="compositionally biased region" description="Acidic residues" evidence="12">
    <location>
        <begin position="1027"/>
        <end position="1039"/>
    </location>
</feature>
<evidence type="ECO:0000256" key="4">
    <source>
        <dbReference type="ARBA" id="ARBA00022695"/>
    </source>
</evidence>
<dbReference type="Pfam" id="PF22608">
    <property type="entry name" value="DNAX_ATPase_lid"/>
    <property type="match status" value="1"/>
</dbReference>
<feature type="region of interest" description="Disordered" evidence="12">
    <location>
        <begin position="1014"/>
        <end position="1039"/>
    </location>
</feature>
<keyword evidence="6" id="KW-0479">Metal-binding</keyword>
<dbReference type="Gene3D" id="1.20.272.10">
    <property type="match status" value="1"/>
</dbReference>
<feature type="compositionally biased region" description="Polar residues" evidence="12">
    <location>
        <begin position="504"/>
        <end position="515"/>
    </location>
</feature>
<dbReference type="Gene3D" id="1.10.8.60">
    <property type="match status" value="1"/>
</dbReference>
<dbReference type="PANTHER" id="PTHR11669">
    <property type="entry name" value="REPLICATION FACTOR C / DNA POLYMERASE III GAMMA-TAU SUBUNIT"/>
    <property type="match status" value="1"/>
</dbReference>
<feature type="compositionally biased region" description="Low complexity" evidence="12">
    <location>
        <begin position="909"/>
        <end position="923"/>
    </location>
</feature>
<feature type="compositionally biased region" description="Low complexity" evidence="12">
    <location>
        <begin position="820"/>
        <end position="860"/>
    </location>
</feature>
<organism evidence="14">
    <name type="scientific">Gulosibacter sediminis</name>
    <dbReference type="NCBI Taxonomy" id="1729695"/>
    <lineage>
        <taxon>Bacteria</taxon>
        <taxon>Bacillati</taxon>
        <taxon>Actinomycetota</taxon>
        <taxon>Actinomycetes</taxon>
        <taxon>Micrococcales</taxon>
        <taxon>Microbacteriaceae</taxon>
        <taxon>Gulosibacter</taxon>
    </lineage>
</organism>
<feature type="domain" description="AAA+ ATPase" evidence="13">
    <location>
        <begin position="36"/>
        <end position="180"/>
    </location>
</feature>
<feature type="compositionally biased region" description="Polar residues" evidence="12">
    <location>
        <begin position="533"/>
        <end position="547"/>
    </location>
</feature>
<feature type="compositionally biased region" description="Acidic residues" evidence="12">
    <location>
        <begin position="969"/>
        <end position="981"/>
    </location>
</feature>
<dbReference type="InterPro" id="IPR008921">
    <property type="entry name" value="DNA_pol3_clamp-load_cplx_C"/>
</dbReference>
<dbReference type="SMART" id="SM00382">
    <property type="entry name" value="AAA"/>
    <property type="match status" value="1"/>
</dbReference>
<feature type="compositionally biased region" description="Low complexity" evidence="12">
    <location>
        <begin position="445"/>
        <end position="458"/>
    </location>
</feature>
<dbReference type="CDD" id="cd18137">
    <property type="entry name" value="HLD_clamp_pol_III_gamma_tau"/>
    <property type="match status" value="1"/>
</dbReference>
<dbReference type="PANTHER" id="PTHR11669:SF0">
    <property type="entry name" value="PROTEIN STICHEL-LIKE 2"/>
    <property type="match status" value="1"/>
</dbReference>
<feature type="compositionally biased region" description="Low complexity" evidence="12">
    <location>
        <begin position="724"/>
        <end position="736"/>
    </location>
</feature>
<sequence>MVAALYRRYRPETFAEMIGQQQVTDPLSVAIRSGRINHAYLFSGPRGCGKTSSARILARCLNCAEGPTPEPCGKCDSCLELGREGGGSLDVAEIDAASHGGVDDARELRERAVMAPSRDRYRIFIIDEAHMVTSQGFNALLKVVEEPPEHVLFIFATTEPEKVIGTIRSRTHHYPFRLIPPAPMLEYLERICAAEGISAEPGVLPLVVRAGGGSARDTMSLLDQLIAGTEGETMQYQLATQVLGFTAQDLLDETIAAFADGDASAAYRSVDSVIQSGQDPRRFVEDLLERVRDLIVVKAIGQGAEAVLRGISPDELERMHTNAARFTPRALSGMADAVNATLSEMTGVTAPRLQLELMIARVLVAQRAAFAEADAPGAAPGQDARGQRDASGQRAPGQPDAPGRGAPAADRGQGAAPTRAPHDERPAPQREPERAPQRRPEPEAPKVSAAEAAKAAWATPGVTDAGPTVPPAGAAGAPVSREGGQQADGSPSREPGQAPGARESGQQRADSAPTQANGAPSSGPGQAPGAHESGQQRVNSAPPQANGSAAGARAGRPDAPEPWRTEQPAASAPAPAESGQGSTGASGSARASANRPDAGQPEAGQGAGRASESTQTGAGQRGADQAGAKQPDAGQVQDAWPSVLEAVNRLGGRSTWSVVRGLQPLGYADGVLALWFPNRAVFDQARQARDGQPSPSDHLKSALREVFGVDMKIAPKIERSPGRESAAPAADAPSAPSDEERHRGRASQAPAPAATSGGGATWNVAPIPGEPRVADDGPGSAWDEFATGPEPSDAGQPNDPAPQTVDPVDAAPTNAGENRANAANSGSDSSAGFATASQPSAAASAEPAGSDAVSSEAAAAEPVREGHSVEEVAATDASEREHDATPVAMPEATLHAAPGTEVRNPVDPASSRSASAGASRGTADQNQTRQANSETVATGDQQSGAEPASTAPAAPSWNVVAVPGSEPEPVAEPEPEPEPEEPAAPKHPALAAGQERYGESVIRERLGARFVGEELRALPGPSGPFDEAPDDFEAPPEEY</sequence>
<feature type="compositionally biased region" description="Low complexity" evidence="12">
    <location>
        <begin position="373"/>
        <end position="384"/>
    </location>
</feature>
<dbReference type="InterPro" id="IPR022754">
    <property type="entry name" value="DNA_pol_III_gamma-3"/>
</dbReference>
<dbReference type="InterPro" id="IPR045085">
    <property type="entry name" value="HLD_clamp_pol_III_gamma_tau"/>
</dbReference>
<dbReference type="InterPro" id="IPR027417">
    <property type="entry name" value="P-loop_NTPase"/>
</dbReference>
<feature type="compositionally biased region" description="Low complexity" evidence="12">
    <location>
        <begin position="516"/>
        <end position="530"/>
    </location>
</feature>
<evidence type="ECO:0000256" key="10">
    <source>
        <dbReference type="ARBA" id="ARBA00022932"/>
    </source>
</evidence>
<evidence type="ECO:0000313" key="14">
    <source>
        <dbReference type="EMBL" id="UQN14516.1"/>
    </source>
</evidence>
<dbReference type="InterPro" id="IPR012763">
    <property type="entry name" value="DNA_pol_III_sug/sutau_N"/>
</dbReference>
<dbReference type="InterPro" id="IPR050238">
    <property type="entry name" value="DNA_Rep/Repair_Clamp_Loader"/>
</dbReference>
<evidence type="ECO:0000256" key="3">
    <source>
        <dbReference type="ARBA" id="ARBA00022679"/>
    </source>
</evidence>
<dbReference type="Gene3D" id="3.40.50.300">
    <property type="entry name" value="P-loop containing nucleotide triphosphate hydrolases"/>
    <property type="match status" value="1"/>
</dbReference>
<feature type="compositionally biased region" description="Low complexity" evidence="12">
    <location>
        <begin position="943"/>
        <end position="968"/>
    </location>
</feature>
<feature type="compositionally biased region" description="Low complexity" evidence="12">
    <location>
        <begin position="395"/>
        <end position="417"/>
    </location>
</feature>
<evidence type="ECO:0000256" key="12">
    <source>
        <dbReference type="SAM" id="MobiDB-lite"/>
    </source>
</evidence>
<keyword evidence="5" id="KW-0235">DNA replication</keyword>
<feature type="compositionally biased region" description="Low complexity" evidence="12">
    <location>
        <begin position="566"/>
        <end position="593"/>
    </location>
</feature>
<comment type="similarity">
    <text evidence="1">Belongs to the DnaX/STICHEL family.</text>
</comment>
<feature type="compositionally biased region" description="Basic and acidic residues" evidence="12">
    <location>
        <begin position="555"/>
        <end position="564"/>
    </location>
</feature>
<feature type="region of interest" description="Disordered" evidence="12">
    <location>
        <begin position="714"/>
        <end position="998"/>
    </location>
</feature>
<keyword evidence="8" id="KW-0862">Zinc</keyword>
<evidence type="ECO:0000256" key="7">
    <source>
        <dbReference type="ARBA" id="ARBA00022741"/>
    </source>
</evidence>
<keyword evidence="7" id="KW-0547">Nucleotide-binding</keyword>
<keyword evidence="3 14" id="KW-0808">Transferase</keyword>
<evidence type="ECO:0000256" key="8">
    <source>
        <dbReference type="ARBA" id="ARBA00022833"/>
    </source>
</evidence>
<dbReference type="SUPFAM" id="SSF52540">
    <property type="entry name" value="P-loop containing nucleoside triphosphate hydrolases"/>
    <property type="match status" value="1"/>
</dbReference>
<keyword evidence="4 14" id="KW-0548">Nucleotidyltransferase</keyword>
<evidence type="ECO:0000256" key="9">
    <source>
        <dbReference type="ARBA" id="ARBA00022840"/>
    </source>
</evidence>
<evidence type="ECO:0000256" key="5">
    <source>
        <dbReference type="ARBA" id="ARBA00022705"/>
    </source>
</evidence>
<feature type="compositionally biased region" description="Low complexity" evidence="12">
    <location>
        <begin position="615"/>
        <end position="630"/>
    </location>
</feature>
<feature type="region of interest" description="Disordered" evidence="12">
    <location>
        <begin position="373"/>
        <end position="640"/>
    </location>
</feature>
<name>A0ABY4MYR0_9MICO</name>
<keyword evidence="9" id="KW-0067">ATP-binding</keyword>
<dbReference type="Pfam" id="PF13177">
    <property type="entry name" value="DNA_pol3_delta2"/>
    <property type="match status" value="1"/>
</dbReference>
<protein>
    <recommendedName>
        <fullName evidence="2">DNA-directed DNA polymerase</fullName>
        <ecNumber evidence="2">2.7.7.7</ecNumber>
    </recommendedName>
</protein>
<evidence type="ECO:0000256" key="1">
    <source>
        <dbReference type="ARBA" id="ARBA00006360"/>
    </source>
</evidence>